<evidence type="ECO:0000313" key="7">
    <source>
        <dbReference type="EMBL" id="CAL5226595.1"/>
    </source>
</evidence>
<comment type="caution">
    <text evidence="7">The sequence shown here is derived from an EMBL/GenBank/DDBJ whole genome shotgun (WGS) entry which is preliminary data.</text>
</comment>
<dbReference type="EMBL" id="CAXHTA020000016">
    <property type="protein sequence ID" value="CAL5226595.1"/>
    <property type="molecule type" value="Genomic_DNA"/>
</dbReference>
<dbReference type="PANTHER" id="PTHR11241:SF0">
    <property type="entry name" value="DEOXYURIDINE 5'-TRIPHOSPHATE NUCLEOTIDOHYDROLASE"/>
    <property type="match status" value="1"/>
</dbReference>
<dbReference type="Gene3D" id="2.70.40.10">
    <property type="match status" value="1"/>
</dbReference>
<evidence type="ECO:0000256" key="3">
    <source>
        <dbReference type="ARBA" id="ARBA00022801"/>
    </source>
</evidence>
<dbReference type="Proteomes" id="UP001497392">
    <property type="component" value="Unassembled WGS sequence"/>
</dbReference>
<gene>
    <name evidence="7" type="primary">g9444</name>
    <name evidence="7" type="ORF">VP750_LOCUS8501</name>
</gene>
<keyword evidence="8" id="KW-1185">Reference proteome</keyword>
<name>A0ABP1G324_9CHLO</name>
<dbReference type="PANTHER" id="PTHR11241">
    <property type="entry name" value="DEOXYURIDINE 5'-TRIPHOSPHATE NUCLEOTIDOHYDROLASE"/>
    <property type="match status" value="1"/>
</dbReference>
<proteinExistence type="inferred from homology"/>
<comment type="cofactor">
    <cofactor evidence="5">
        <name>Mg(2+)</name>
        <dbReference type="ChEBI" id="CHEBI:18420"/>
    </cofactor>
</comment>
<organism evidence="7 8">
    <name type="scientific">Coccomyxa viridis</name>
    <dbReference type="NCBI Taxonomy" id="1274662"/>
    <lineage>
        <taxon>Eukaryota</taxon>
        <taxon>Viridiplantae</taxon>
        <taxon>Chlorophyta</taxon>
        <taxon>core chlorophytes</taxon>
        <taxon>Trebouxiophyceae</taxon>
        <taxon>Trebouxiophyceae incertae sedis</taxon>
        <taxon>Coccomyxaceae</taxon>
        <taxon>Coccomyxa</taxon>
    </lineage>
</organism>
<dbReference type="InterPro" id="IPR036157">
    <property type="entry name" value="dUTPase-like_sf"/>
</dbReference>
<dbReference type="SUPFAM" id="SSF51283">
    <property type="entry name" value="dUTPase-like"/>
    <property type="match status" value="1"/>
</dbReference>
<comment type="pathway">
    <text evidence="1 5">Pyrimidine metabolism; dUMP biosynthesis; dUMP from dCTP (dUTP route): step 2/2.</text>
</comment>
<evidence type="ECO:0000256" key="1">
    <source>
        <dbReference type="ARBA" id="ARBA00005142"/>
    </source>
</evidence>
<dbReference type="Pfam" id="PF00692">
    <property type="entry name" value="dUTPase"/>
    <property type="match status" value="1"/>
</dbReference>
<comment type="similarity">
    <text evidence="2 5">Belongs to the dUTPase family.</text>
</comment>
<dbReference type="InterPro" id="IPR008181">
    <property type="entry name" value="dUTPase"/>
</dbReference>
<dbReference type="CDD" id="cd07557">
    <property type="entry name" value="trimeric_dUTPase"/>
    <property type="match status" value="1"/>
</dbReference>
<evidence type="ECO:0000256" key="2">
    <source>
        <dbReference type="ARBA" id="ARBA00006581"/>
    </source>
</evidence>
<keyword evidence="5" id="KW-0460">Magnesium</keyword>
<dbReference type="NCBIfam" id="TIGR00576">
    <property type="entry name" value="dut"/>
    <property type="match status" value="1"/>
</dbReference>
<keyword evidence="4 5" id="KW-0546">Nucleotide metabolism</keyword>
<keyword evidence="5" id="KW-0479">Metal-binding</keyword>
<evidence type="ECO:0000313" key="8">
    <source>
        <dbReference type="Proteomes" id="UP001497392"/>
    </source>
</evidence>
<dbReference type="EC" id="3.6.1.23" evidence="5"/>
<keyword evidence="3 5" id="KW-0378">Hydrolase</keyword>
<sequence>MPVKLSVKRLHADAVLPSLGHPESAGCDLYAAKDDFVAAHGKAVIPTGIAIELPAGTYGRVANRSSMSVRNHIQVAAGVIDPGYTGEIGVVLFNHSSKDYMIRKHDRVAQLILESFQTPTVVEVDELGPSARGDQGFGSTGS</sequence>
<dbReference type="NCBIfam" id="NF001862">
    <property type="entry name" value="PRK00601.1"/>
    <property type="match status" value="1"/>
</dbReference>
<accession>A0ABP1G324</accession>
<dbReference type="InterPro" id="IPR033704">
    <property type="entry name" value="dUTPase_trimeric"/>
</dbReference>
<dbReference type="InterPro" id="IPR029054">
    <property type="entry name" value="dUTPase-like"/>
</dbReference>
<comment type="catalytic activity">
    <reaction evidence="5">
        <text>dUTP + H2O = dUMP + diphosphate + H(+)</text>
        <dbReference type="Rhea" id="RHEA:10248"/>
        <dbReference type="ChEBI" id="CHEBI:15377"/>
        <dbReference type="ChEBI" id="CHEBI:15378"/>
        <dbReference type="ChEBI" id="CHEBI:33019"/>
        <dbReference type="ChEBI" id="CHEBI:61555"/>
        <dbReference type="ChEBI" id="CHEBI:246422"/>
        <dbReference type="EC" id="3.6.1.23"/>
    </reaction>
</comment>
<protein>
    <recommendedName>
        <fullName evidence="5">Deoxyuridine 5'-triphosphate nucleotidohydrolase</fullName>
        <shortName evidence="5">dUTPase</shortName>
        <ecNumber evidence="5">3.6.1.23</ecNumber>
    </recommendedName>
    <alternativeName>
        <fullName evidence="5">dUTP pyrophosphatase</fullName>
    </alternativeName>
</protein>
<reference evidence="7 8" key="1">
    <citation type="submission" date="2024-06" db="EMBL/GenBank/DDBJ databases">
        <authorList>
            <person name="Kraege A."/>
            <person name="Thomma B."/>
        </authorList>
    </citation>
    <scope>NUCLEOTIDE SEQUENCE [LARGE SCALE GENOMIC DNA]</scope>
</reference>
<feature type="domain" description="dUTPase-like" evidence="6">
    <location>
        <begin position="14"/>
        <end position="141"/>
    </location>
</feature>
<comment type="function">
    <text evidence="5">Involved in nucleotide metabolism via production of dUMP, the immediate precursor of thymidine nucleotides, and decreases the intracellular concentration of dUTP so that uracil cannot be incorporated into DNA.</text>
</comment>
<evidence type="ECO:0000256" key="4">
    <source>
        <dbReference type="ARBA" id="ARBA00023080"/>
    </source>
</evidence>
<evidence type="ECO:0000256" key="5">
    <source>
        <dbReference type="RuleBase" id="RU367024"/>
    </source>
</evidence>
<evidence type="ECO:0000259" key="6">
    <source>
        <dbReference type="Pfam" id="PF00692"/>
    </source>
</evidence>